<evidence type="ECO:0000313" key="3">
    <source>
        <dbReference type="Proteomes" id="UP000289758"/>
    </source>
</evidence>
<name>A0A4Q1AL82_9BACT</name>
<evidence type="ECO:0000259" key="1">
    <source>
        <dbReference type="PROSITE" id="PS51186"/>
    </source>
</evidence>
<dbReference type="Gene3D" id="3.40.630.30">
    <property type="match status" value="1"/>
</dbReference>
<dbReference type="PANTHER" id="PTHR43415:SF3">
    <property type="entry name" value="GNAT-FAMILY ACETYLTRANSFERASE"/>
    <property type="match status" value="1"/>
</dbReference>
<dbReference type="OrthoDB" id="9788924at2"/>
<dbReference type="InterPro" id="IPR016181">
    <property type="entry name" value="Acyl_CoA_acyltransferase"/>
</dbReference>
<keyword evidence="3" id="KW-1185">Reference proteome</keyword>
<protein>
    <recommendedName>
        <fullName evidence="1">N-acetyltransferase domain-containing protein</fullName>
    </recommendedName>
</protein>
<dbReference type="GO" id="GO:0016747">
    <property type="term" value="F:acyltransferase activity, transferring groups other than amino-acyl groups"/>
    <property type="evidence" value="ECO:0007669"/>
    <property type="project" value="InterPro"/>
</dbReference>
<dbReference type="Proteomes" id="UP000289758">
    <property type="component" value="Unassembled WGS sequence"/>
</dbReference>
<sequence length="174" mass="20726">MGIKMGKIEVRKALEEDKEIIWKWWNDETTRKMMKQNEFVPWEDHIKWYENTLKSEKRILLMSLENQNKLGVVRFDFKESNIYEVSINLNPEYRGKGYGKLILKASLNFFLKENQEVKKLFAMFKKINVASKKTFLENGFVLVSKPDMDISGVKKLDMETEEYSELIVNKKEEN</sequence>
<dbReference type="InterPro" id="IPR000182">
    <property type="entry name" value="GNAT_dom"/>
</dbReference>
<reference evidence="2 3" key="1">
    <citation type="submission" date="2017-10" db="EMBL/GenBank/DDBJ databases">
        <title>Genomics of the genus Arcobacter.</title>
        <authorList>
            <person name="Perez-Cataluna A."/>
            <person name="Figueras M.J."/>
        </authorList>
    </citation>
    <scope>NUCLEOTIDE SEQUENCE [LARGE SCALE GENOMIC DNA]</scope>
    <source>
        <strain evidence="2 3">CECT 8441</strain>
    </source>
</reference>
<dbReference type="EMBL" id="PDKK01000005">
    <property type="protein sequence ID" value="RXK05871.1"/>
    <property type="molecule type" value="Genomic_DNA"/>
</dbReference>
<accession>A0A4Q1AL82</accession>
<evidence type="ECO:0000313" key="2">
    <source>
        <dbReference type="EMBL" id="RXK05871.1"/>
    </source>
</evidence>
<gene>
    <name evidence="2" type="ORF">CRV07_07305</name>
</gene>
<dbReference type="SUPFAM" id="SSF55729">
    <property type="entry name" value="Acyl-CoA N-acyltransferases (Nat)"/>
    <property type="match status" value="1"/>
</dbReference>
<dbReference type="Pfam" id="PF13302">
    <property type="entry name" value="Acetyltransf_3"/>
    <property type="match status" value="1"/>
</dbReference>
<comment type="caution">
    <text evidence="2">The sequence shown here is derived from an EMBL/GenBank/DDBJ whole genome shotgun (WGS) entry which is preliminary data.</text>
</comment>
<dbReference type="PANTHER" id="PTHR43415">
    <property type="entry name" value="SPERMIDINE N(1)-ACETYLTRANSFERASE"/>
    <property type="match status" value="1"/>
</dbReference>
<proteinExistence type="predicted"/>
<dbReference type="PROSITE" id="PS51186">
    <property type="entry name" value="GNAT"/>
    <property type="match status" value="1"/>
</dbReference>
<organism evidence="2 3">
    <name type="scientific">Halarcobacter ebronensis</name>
    <dbReference type="NCBI Taxonomy" id="1462615"/>
    <lineage>
        <taxon>Bacteria</taxon>
        <taxon>Pseudomonadati</taxon>
        <taxon>Campylobacterota</taxon>
        <taxon>Epsilonproteobacteria</taxon>
        <taxon>Campylobacterales</taxon>
        <taxon>Arcobacteraceae</taxon>
        <taxon>Halarcobacter</taxon>
    </lineage>
</organism>
<feature type="domain" description="N-acetyltransferase" evidence="1">
    <location>
        <begin position="8"/>
        <end position="159"/>
    </location>
</feature>
<dbReference type="AlphaFoldDB" id="A0A4Q1AL82"/>